<evidence type="ECO:0000313" key="17">
    <source>
        <dbReference type="Proteomes" id="UP000019335"/>
    </source>
</evidence>
<dbReference type="GO" id="GO:0005525">
    <property type="term" value="F:GTP binding"/>
    <property type="evidence" value="ECO:0007669"/>
    <property type="project" value="UniProtKB-KW"/>
</dbReference>
<accession>W7TRG9</accession>
<dbReference type="GO" id="GO:0046872">
    <property type="term" value="F:metal ion binding"/>
    <property type="evidence" value="ECO:0007669"/>
    <property type="project" value="UniProtKB-KW"/>
</dbReference>
<dbReference type="InterPro" id="IPR010505">
    <property type="entry name" value="MoaA_twitch"/>
</dbReference>
<dbReference type="PROSITE" id="PS51918">
    <property type="entry name" value="RADICAL_SAM"/>
    <property type="match status" value="1"/>
</dbReference>
<gene>
    <name evidence="16" type="ORF">Naga_100002g94</name>
</gene>
<comment type="cofactor">
    <cofactor evidence="1">
        <name>[4Fe-4S] cluster</name>
        <dbReference type="ChEBI" id="CHEBI:49883"/>
    </cofactor>
</comment>
<dbReference type="GO" id="GO:0061798">
    <property type="term" value="F:GTP 3',8'-cyclase activity"/>
    <property type="evidence" value="ECO:0007669"/>
    <property type="project" value="UniProtKB-EC"/>
</dbReference>
<sequence>MKRPRPRTFVAPVITMARMARAFGFKPLRLVSRTKSCGCQHARAASTSTRMAVAPAASGNPSQASRAQPSARPSPPTGNSLAVKPSRLQELRTRIREDGDLFSKFAQQTSASLPATAAALPSSLDIPGSPALEDEKEVRLSALGPLTASEREPLVDSFGREHTYLRISLTERCNLRCTYCMPAEGVTLQPKGHLLTTDEILRLVEVFAGLGVTKVRLTGGEPMVRKDIALLTRSLRALGIQELAITTNGVAPRNRYEELVAAGMTHFNVSLDTLQFDRFAAISRRPGRFLETVLGNVALLAGAAGGGGRVKLNNVVMRGANDDEIPDFVGLTAGQRLDVRFIEWMPFDSNGWNSGTFLPYAEMTARLQESFPTVVRAVDGPHDTTKWWQVPGHRGRVGFITSMSQHFCGTCNRLRITADGKLKVCLFGAEDLSLRDALRAGGTNKEMAGMIGKAVGLKKFSLGGRADMFALAGSKNRPMVLIGG</sequence>
<evidence type="ECO:0000256" key="3">
    <source>
        <dbReference type="ARBA" id="ARBA00012167"/>
    </source>
</evidence>
<dbReference type="SUPFAM" id="SSF102114">
    <property type="entry name" value="Radical SAM enzymes"/>
    <property type="match status" value="1"/>
</dbReference>
<dbReference type="PROSITE" id="PS01305">
    <property type="entry name" value="MOAA_NIFB_PQQE"/>
    <property type="match status" value="1"/>
</dbReference>
<evidence type="ECO:0000256" key="13">
    <source>
        <dbReference type="ARBA" id="ARBA00048697"/>
    </source>
</evidence>
<evidence type="ECO:0000256" key="9">
    <source>
        <dbReference type="ARBA" id="ARBA00023014"/>
    </source>
</evidence>
<evidence type="ECO:0000256" key="4">
    <source>
        <dbReference type="ARBA" id="ARBA00022485"/>
    </source>
</evidence>
<dbReference type="CDD" id="cd01335">
    <property type="entry name" value="Radical_SAM"/>
    <property type="match status" value="1"/>
</dbReference>
<proteinExistence type="predicted"/>
<reference evidence="16 17" key="1">
    <citation type="journal article" date="2014" name="Mol. Plant">
        <title>Chromosome Scale Genome Assembly and Transcriptome Profiling of Nannochloropsis gaditana in Nitrogen Depletion.</title>
        <authorList>
            <person name="Corteggiani Carpinelli E."/>
            <person name="Telatin A."/>
            <person name="Vitulo N."/>
            <person name="Forcato C."/>
            <person name="D'Angelo M."/>
            <person name="Schiavon R."/>
            <person name="Vezzi A."/>
            <person name="Giacometti G.M."/>
            <person name="Morosinotto T."/>
            <person name="Valle G."/>
        </authorList>
    </citation>
    <scope>NUCLEOTIDE SEQUENCE [LARGE SCALE GENOMIC DNA]</scope>
    <source>
        <strain evidence="16 17">B-31</strain>
    </source>
</reference>
<dbReference type="CDD" id="cd21117">
    <property type="entry name" value="Twitch_MoaA"/>
    <property type="match status" value="1"/>
</dbReference>
<dbReference type="NCBIfam" id="TIGR02666">
    <property type="entry name" value="moaA"/>
    <property type="match status" value="1"/>
</dbReference>
<evidence type="ECO:0000256" key="5">
    <source>
        <dbReference type="ARBA" id="ARBA00022691"/>
    </source>
</evidence>
<feature type="domain" description="Radical SAM core" evidence="15">
    <location>
        <begin position="157"/>
        <end position="381"/>
    </location>
</feature>
<evidence type="ECO:0000256" key="2">
    <source>
        <dbReference type="ARBA" id="ARBA00005046"/>
    </source>
</evidence>
<dbReference type="InterPro" id="IPR007197">
    <property type="entry name" value="rSAM"/>
</dbReference>
<dbReference type="AlphaFoldDB" id="W7TRG9"/>
<dbReference type="EMBL" id="AZIL01000274">
    <property type="protein sequence ID" value="EWM28792.1"/>
    <property type="molecule type" value="Genomic_DNA"/>
</dbReference>
<dbReference type="SFLD" id="SFLDG01386">
    <property type="entry name" value="main_SPASM_domain-containing"/>
    <property type="match status" value="1"/>
</dbReference>
<organism evidence="16 17">
    <name type="scientific">Nannochloropsis gaditana</name>
    <dbReference type="NCBI Taxonomy" id="72520"/>
    <lineage>
        <taxon>Eukaryota</taxon>
        <taxon>Sar</taxon>
        <taxon>Stramenopiles</taxon>
        <taxon>Ochrophyta</taxon>
        <taxon>Eustigmatophyceae</taxon>
        <taxon>Eustigmatales</taxon>
        <taxon>Monodopsidaceae</taxon>
        <taxon>Nannochloropsis</taxon>
    </lineage>
</organism>
<keyword evidence="11" id="KW-0501">Molybdenum cofactor biosynthesis</keyword>
<keyword evidence="4" id="KW-0004">4Fe-4S</keyword>
<dbReference type="InterPro" id="IPR058240">
    <property type="entry name" value="rSAM_sf"/>
</dbReference>
<dbReference type="PANTHER" id="PTHR22960:SF0">
    <property type="entry name" value="MOLYBDENUM COFACTOR BIOSYNTHESIS PROTEIN 1"/>
    <property type="match status" value="1"/>
</dbReference>
<dbReference type="InterPro" id="IPR040064">
    <property type="entry name" value="MoaA-like"/>
</dbReference>
<evidence type="ECO:0000256" key="12">
    <source>
        <dbReference type="ARBA" id="ARBA00023239"/>
    </source>
</evidence>
<dbReference type="GO" id="GO:0006777">
    <property type="term" value="P:Mo-molybdopterin cofactor biosynthetic process"/>
    <property type="evidence" value="ECO:0007669"/>
    <property type="project" value="UniProtKB-KW"/>
</dbReference>
<dbReference type="GO" id="GO:0061799">
    <property type="term" value="F:cyclic pyranopterin monophosphate synthase activity"/>
    <property type="evidence" value="ECO:0007669"/>
    <property type="project" value="TreeGrafter"/>
</dbReference>
<keyword evidence="6" id="KW-0479">Metal-binding</keyword>
<evidence type="ECO:0000256" key="10">
    <source>
        <dbReference type="ARBA" id="ARBA00023134"/>
    </source>
</evidence>
<dbReference type="InterPro" id="IPR000385">
    <property type="entry name" value="MoaA_NifB_PqqE_Fe-S-bd_CS"/>
</dbReference>
<evidence type="ECO:0000256" key="1">
    <source>
        <dbReference type="ARBA" id="ARBA00001966"/>
    </source>
</evidence>
<dbReference type="EC" id="4.1.99.22" evidence="3"/>
<keyword evidence="8" id="KW-0408">Iron</keyword>
<dbReference type="Pfam" id="PF04055">
    <property type="entry name" value="Radical_SAM"/>
    <property type="match status" value="1"/>
</dbReference>
<dbReference type="OrthoDB" id="429626at2759"/>
<dbReference type="InterPro" id="IPR013483">
    <property type="entry name" value="MoaA"/>
</dbReference>
<keyword evidence="10" id="KW-0342">GTP-binding</keyword>
<dbReference type="Pfam" id="PF06463">
    <property type="entry name" value="Mob_synth_C"/>
    <property type="match status" value="1"/>
</dbReference>
<keyword evidence="17" id="KW-1185">Reference proteome</keyword>
<dbReference type="SMART" id="SM00729">
    <property type="entry name" value="Elp3"/>
    <property type="match status" value="1"/>
</dbReference>
<dbReference type="Proteomes" id="UP000019335">
    <property type="component" value="Chromosome 4"/>
</dbReference>
<dbReference type="SFLD" id="SFLDS00029">
    <property type="entry name" value="Radical_SAM"/>
    <property type="match status" value="1"/>
</dbReference>
<dbReference type="SFLD" id="SFLDG01067">
    <property type="entry name" value="SPASM/twitch_domain_containing"/>
    <property type="match status" value="1"/>
</dbReference>
<keyword evidence="9" id="KW-0411">Iron-sulfur</keyword>
<comment type="pathway">
    <text evidence="2">Cofactor biosynthesis; molybdopterin biosynthesis.</text>
</comment>
<protein>
    <recommendedName>
        <fullName evidence="3">GTP 3',8-cyclase</fullName>
        <ecNumber evidence="3">4.1.99.22</ecNumber>
    </recommendedName>
</protein>
<evidence type="ECO:0000313" key="16">
    <source>
        <dbReference type="EMBL" id="EWM28792.1"/>
    </source>
</evidence>
<dbReference type="InterPro" id="IPR050105">
    <property type="entry name" value="MoCo_biosynth_MoaA/MoaC"/>
</dbReference>
<dbReference type="SFLD" id="SFLDG01383">
    <property type="entry name" value="cyclic_pyranopterin_phosphate"/>
    <property type="match status" value="1"/>
</dbReference>
<keyword evidence="5" id="KW-0949">S-adenosyl-L-methionine</keyword>
<evidence type="ECO:0000256" key="11">
    <source>
        <dbReference type="ARBA" id="ARBA00023150"/>
    </source>
</evidence>
<dbReference type="UniPathway" id="UPA00344"/>
<evidence type="ECO:0000256" key="8">
    <source>
        <dbReference type="ARBA" id="ARBA00023004"/>
    </source>
</evidence>
<feature type="compositionally biased region" description="Low complexity" evidence="14">
    <location>
        <begin position="61"/>
        <end position="71"/>
    </location>
</feature>
<dbReference type="InterPro" id="IPR006638">
    <property type="entry name" value="Elp3/MiaA/NifB-like_rSAM"/>
</dbReference>
<evidence type="ECO:0000256" key="14">
    <source>
        <dbReference type="SAM" id="MobiDB-lite"/>
    </source>
</evidence>
<keyword evidence="12" id="KW-0456">Lyase</keyword>
<evidence type="ECO:0000256" key="7">
    <source>
        <dbReference type="ARBA" id="ARBA00022741"/>
    </source>
</evidence>
<name>W7TRG9_9STRA</name>
<dbReference type="GO" id="GO:0051539">
    <property type="term" value="F:4 iron, 4 sulfur cluster binding"/>
    <property type="evidence" value="ECO:0007669"/>
    <property type="project" value="UniProtKB-KW"/>
</dbReference>
<evidence type="ECO:0000259" key="15">
    <source>
        <dbReference type="PROSITE" id="PS51918"/>
    </source>
</evidence>
<feature type="region of interest" description="Disordered" evidence="14">
    <location>
        <begin position="44"/>
        <end position="82"/>
    </location>
</feature>
<comment type="catalytic activity">
    <reaction evidence="13">
        <text>GTP + AH2 + S-adenosyl-L-methionine = (8S)-3',8-cyclo-7,8-dihydroguanosine 5'-triphosphate + 5'-deoxyadenosine + L-methionine + A + H(+)</text>
        <dbReference type="Rhea" id="RHEA:49576"/>
        <dbReference type="ChEBI" id="CHEBI:13193"/>
        <dbReference type="ChEBI" id="CHEBI:15378"/>
        <dbReference type="ChEBI" id="CHEBI:17319"/>
        <dbReference type="ChEBI" id="CHEBI:17499"/>
        <dbReference type="ChEBI" id="CHEBI:37565"/>
        <dbReference type="ChEBI" id="CHEBI:57844"/>
        <dbReference type="ChEBI" id="CHEBI:59789"/>
        <dbReference type="ChEBI" id="CHEBI:131766"/>
        <dbReference type="EC" id="4.1.99.22"/>
    </reaction>
</comment>
<dbReference type="PANTHER" id="PTHR22960">
    <property type="entry name" value="MOLYBDOPTERIN COFACTOR SYNTHESIS PROTEIN A"/>
    <property type="match status" value="1"/>
</dbReference>
<evidence type="ECO:0000256" key="6">
    <source>
        <dbReference type="ARBA" id="ARBA00022723"/>
    </source>
</evidence>
<comment type="caution">
    <text evidence="16">The sequence shown here is derived from an EMBL/GenBank/DDBJ whole genome shotgun (WGS) entry which is preliminary data.</text>
</comment>
<keyword evidence="7" id="KW-0547">Nucleotide-binding</keyword>
<dbReference type="InterPro" id="IPR013785">
    <property type="entry name" value="Aldolase_TIM"/>
</dbReference>
<dbReference type="Gene3D" id="3.20.20.70">
    <property type="entry name" value="Aldolase class I"/>
    <property type="match status" value="1"/>
</dbReference>